<evidence type="ECO:0000259" key="7">
    <source>
        <dbReference type="Pfam" id="PF01490"/>
    </source>
</evidence>
<dbReference type="OrthoDB" id="40134at2759"/>
<proteinExistence type="predicted"/>
<dbReference type="GO" id="GO:0005774">
    <property type="term" value="C:vacuolar membrane"/>
    <property type="evidence" value="ECO:0007669"/>
    <property type="project" value="TreeGrafter"/>
</dbReference>
<dbReference type="Pfam" id="PF01490">
    <property type="entry name" value="Aa_trans"/>
    <property type="match status" value="1"/>
</dbReference>
<sequence length="142" mass="15773">MGTLMLLSVASLTYHCMMLLVYTRQKLESHYKVAKISSLGDLGYVVCGSIGAMGVVMVEDVLIFLKNRSVLEAFGGFSVFFYRLSVSVYAFEGVGMVLQLEAEMKDKDKFGNILGLSMTFISLMYGSFGILGYFAFGERLQY</sequence>
<feature type="transmembrane region" description="Helical" evidence="6">
    <location>
        <begin position="110"/>
        <end position="136"/>
    </location>
</feature>
<evidence type="ECO:0000256" key="5">
    <source>
        <dbReference type="ARBA" id="ARBA00023136"/>
    </source>
</evidence>
<keyword evidence="4 6" id="KW-1133">Transmembrane helix</keyword>
<dbReference type="EMBL" id="MLFT02000002">
    <property type="protein sequence ID" value="PHT55085.1"/>
    <property type="molecule type" value="Genomic_DNA"/>
</dbReference>
<dbReference type="InterPro" id="IPR013057">
    <property type="entry name" value="AA_transpt_TM"/>
</dbReference>
<dbReference type="AlphaFoldDB" id="A0A2G2XC75"/>
<organism evidence="8 9">
    <name type="scientific">Capsicum baccatum</name>
    <name type="common">Peruvian pepper</name>
    <dbReference type="NCBI Taxonomy" id="33114"/>
    <lineage>
        <taxon>Eukaryota</taxon>
        <taxon>Viridiplantae</taxon>
        <taxon>Streptophyta</taxon>
        <taxon>Embryophyta</taxon>
        <taxon>Tracheophyta</taxon>
        <taxon>Spermatophyta</taxon>
        <taxon>Magnoliopsida</taxon>
        <taxon>eudicotyledons</taxon>
        <taxon>Gunneridae</taxon>
        <taxon>Pentapetalae</taxon>
        <taxon>asterids</taxon>
        <taxon>lamiids</taxon>
        <taxon>Solanales</taxon>
        <taxon>Solanaceae</taxon>
        <taxon>Solanoideae</taxon>
        <taxon>Capsiceae</taxon>
        <taxon>Capsicum</taxon>
    </lineage>
</organism>
<feature type="transmembrane region" description="Helical" evidence="6">
    <location>
        <begin position="42"/>
        <end position="65"/>
    </location>
</feature>
<dbReference type="Proteomes" id="UP000224567">
    <property type="component" value="Unassembled WGS sequence"/>
</dbReference>
<evidence type="ECO:0000256" key="2">
    <source>
        <dbReference type="ARBA" id="ARBA00022692"/>
    </source>
</evidence>
<evidence type="ECO:0000313" key="8">
    <source>
        <dbReference type="EMBL" id="PHT55085.1"/>
    </source>
</evidence>
<dbReference type="PANTHER" id="PTHR22950">
    <property type="entry name" value="AMINO ACID TRANSPORTER"/>
    <property type="match status" value="1"/>
</dbReference>
<dbReference type="PANTHER" id="PTHR22950:SF647">
    <property type="entry name" value="AMINO ACID TRANSPORTER ANTL2-LIKE"/>
    <property type="match status" value="1"/>
</dbReference>
<feature type="domain" description="Amino acid transporter transmembrane" evidence="7">
    <location>
        <begin position="76"/>
        <end position="140"/>
    </location>
</feature>
<keyword evidence="9" id="KW-1185">Reference proteome</keyword>
<feature type="transmembrane region" description="Helical" evidence="6">
    <location>
        <begin position="77"/>
        <end position="98"/>
    </location>
</feature>
<feature type="transmembrane region" description="Helical" evidence="6">
    <location>
        <begin position="6"/>
        <end position="22"/>
    </location>
</feature>
<dbReference type="GO" id="GO:0015175">
    <property type="term" value="F:neutral L-amino acid transmembrane transporter activity"/>
    <property type="evidence" value="ECO:0007669"/>
    <property type="project" value="TreeGrafter"/>
</dbReference>
<comment type="subcellular location">
    <subcellularLocation>
        <location evidence="1">Membrane</location>
        <topology evidence="1">Multi-pass membrane protein</topology>
    </subcellularLocation>
</comment>
<evidence type="ECO:0000313" key="9">
    <source>
        <dbReference type="Proteomes" id="UP000224567"/>
    </source>
</evidence>
<accession>A0A2G2XC75</accession>
<keyword evidence="2 6" id="KW-0812">Transmembrane</keyword>
<evidence type="ECO:0000256" key="1">
    <source>
        <dbReference type="ARBA" id="ARBA00004141"/>
    </source>
</evidence>
<comment type="caution">
    <text evidence="8">The sequence shown here is derived from an EMBL/GenBank/DDBJ whole genome shotgun (WGS) entry which is preliminary data.</text>
</comment>
<protein>
    <submittedName>
        <fullName evidence="8">Amino acid transporter ANTL3</fullName>
    </submittedName>
</protein>
<gene>
    <name evidence="8" type="ORF">CQW23_03571</name>
</gene>
<keyword evidence="3" id="KW-0813">Transport</keyword>
<reference evidence="9" key="2">
    <citation type="journal article" date="2017" name="J. Anim. Genet.">
        <title>Multiple reference genome sequences of hot pepper reveal the massive evolution of plant disease resistance genes by retroduplication.</title>
        <authorList>
            <person name="Kim S."/>
            <person name="Park J."/>
            <person name="Yeom S.-I."/>
            <person name="Kim Y.-M."/>
            <person name="Seo E."/>
            <person name="Kim K.-T."/>
            <person name="Kim M.-S."/>
            <person name="Lee J.M."/>
            <person name="Cheong K."/>
            <person name="Shin H.-S."/>
            <person name="Kim S.-B."/>
            <person name="Han K."/>
            <person name="Lee J."/>
            <person name="Park M."/>
            <person name="Lee H.-A."/>
            <person name="Lee H.-Y."/>
            <person name="Lee Y."/>
            <person name="Oh S."/>
            <person name="Lee J.H."/>
            <person name="Choi E."/>
            <person name="Choi E."/>
            <person name="Lee S.E."/>
            <person name="Jeon J."/>
            <person name="Kim H."/>
            <person name="Choi G."/>
            <person name="Song H."/>
            <person name="Lee J."/>
            <person name="Lee S.-C."/>
            <person name="Kwon J.-K."/>
            <person name="Lee H.-Y."/>
            <person name="Koo N."/>
            <person name="Hong Y."/>
            <person name="Kim R.W."/>
            <person name="Kang W.-H."/>
            <person name="Huh J.H."/>
            <person name="Kang B.-C."/>
            <person name="Yang T.-J."/>
            <person name="Lee Y.-H."/>
            <person name="Bennetzen J.L."/>
            <person name="Choi D."/>
        </authorList>
    </citation>
    <scope>NUCLEOTIDE SEQUENCE [LARGE SCALE GENOMIC DNA]</scope>
    <source>
        <strain evidence="9">cv. PBC81</strain>
    </source>
</reference>
<keyword evidence="5 6" id="KW-0472">Membrane</keyword>
<reference evidence="8 9" key="1">
    <citation type="journal article" date="2017" name="Genome Biol.">
        <title>New reference genome sequences of hot pepper reveal the massive evolution of plant disease-resistance genes by retroduplication.</title>
        <authorList>
            <person name="Kim S."/>
            <person name="Park J."/>
            <person name="Yeom S.I."/>
            <person name="Kim Y.M."/>
            <person name="Seo E."/>
            <person name="Kim K.T."/>
            <person name="Kim M.S."/>
            <person name="Lee J.M."/>
            <person name="Cheong K."/>
            <person name="Shin H.S."/>
            <person name="Kim S.B."/>
            <person name="Han K."/>
            <person name="Lee J."/>
            <person name="Park M."/>
            <person name="Lee H.A."/>
            <person name="Lee H.Y."/>
            <person name="Lee Y."/>
            <person name="Oh S."/>
            <person name="Lee J.H."/>
            <person name="Choi E."/>
            <person name="Choi E."/>
            <person name="Lee S.E."/>
            <person name="Jeon J."/>
            <person name="Kim H."/>
            <person name="Choi G."/>
            <person name="Song H."/>
            <person name="Lee J."/>
            <person name="Lee S.C."/>
            <person name="Kwon J.K."/>
            <person name="Lee H.Y."/>
            <person name="Koo N."/>
            <person name="Hong Y."/>
            <person name="Kim R.W."/>
            <person name="Kang W.H."/>
            <person name="Huh J.H."/>
            <person name="Kang B.C."/>
            <person name="Yang T.J."/>
            <person name="Lee Y.H."/>
            <person name="Bennetzen J.L."/>
            <person name="Choi D."/>
        </authorList>
    </citation>
    <scope>NUCLEOTIDE SEQUENCE [LARGE SCALE GENOMIC DNA]</scope>
    <source>
        <strain evidence="9">cv. PBC81</strain>
    </source>
</reference>
<keyword evidence="3" id="KW-0029">Amino-acid transport</keyword>
<dbReference type="GO" id="GO:0015179">
    <property type="term" value="F:L-amino acid transmembrane transporter activity"/>
    <property type="evidence" value="ECO:0007669"/>
    <property type="project" value="TreeGrafter"/>
</dbReference>
<evidence type="ECO:0000256" key="6">
    <source>
        <dbReference type="SAM" id="Phobius"/>
    </source>
</evidence>
<evidence type="ECO:0000256" key="4">
    <source>
        <dbReference type="ARBA" id="ARBA00022989"/>
    </source>
</evidence>
<name>A0A2G2XC75_CAPBA</name>
<evidence type="ECO:0000256" key="3">
    <source>
        <dbReference type="ARBA" id="ARBA00022970"/>
    </source>
</evidence>